<evidence type="ECO:0000259" key="13">
    <source>
        <dbReference type="PROSITE" id="PS50206"/>
    </source>
</evidence>
<dbReference type="EC" id="2.7.7.80" evidence="8"/>
<dbReference type="InterPro" id="IPR036873">
    <property type="entry name" value="Rhodanese-like_dom_sf"/>
</dbReference>
<evidence type="ECO:0000313" key="15">
    <source>
        <dbReference type="Proteomes" id="UP000443153"/>
    </source>
</evidence>
<evidence type="ECO:0000256" key="9">
    <source>
        <dbReference type="ARBA" id="ARBA00073635"/>
    </source>
</evidence>
<keyword evidence="2 14" id="KW-0808">Transferase</keyword>
<organism evidence="14 15">
    <name type="scientific">Maribacter luteus</name>
    <dbReference type="NCBI Taxonomy" id="2594478"/>
    <lineage>
        <taxon>Bacteria</taxon>
        <taxon>Pseudomonadati</taxon>
        <taxon>Bacteroidota</taxon>
        <taxon>Flavobacteriia</taxon>
        <taxon>Flavobacteriales</taxon>
        <taxon>Flavobacteriaceae</taxon>
        <taxon>Maribacter</taxon>
    </lineage>
</organism>
<dbReference type="Pfam" id="PF00899">
    <property type="entry name" value="ThiF"/>
    <property type="match status" value="1"/>
</dbReference>
<evidence type="ECO:0000256" key="1">
    <source>
        <dbReference type="ARBA" id="ARBA00009919"/>
    </source>
</evidence>
<proteinExistence type="inferred from homology"/>
<feature type="domain" description="Rhodanese" evidence="13">
    <location>
        <begin position="270"/>
        <end position="355"/>
    </location>
</feature>
<reference evidence="14 15" key="1">
    <citation type="submission" date="2019-11" db="EMBL/GenBank/DDBJ databases">
        <title>Maribacter lutea sp. nov., a marine bacterium isolated from intertidal sand.</title>
        <authorList>
            <person name="Liu A."/>
        </authorList>
    </citation>
    <scope>NUCLEOTIDE SEQUENCE [LARGE SCALE GENOMIC DNA]</scope>
    <source>
        <strain evidence="14 15">RZ05</strain>
    </source>
</reference>
<dbReference type="GO" id="GO:0061605">
    <property type="term" value="F:molybdopterin-synthase adenylyltransferase activity"/>
    <property type="evidence" value="ECO:0007669"/>
    <property type="project" value="UniProtKB-EC"/>
</dbReference>
<comment type="subunit">
    <text evidence="7">Homodimer. Forms a stable heterotetrameric complex of 2 MoeB and 2 MoaD during adenylation of MoaD.</text>
</comment>
<dbReference type="PANTHER" id="PTHR10953">
    <property type="entry name" value="UBIQUITIN-ACTIVATING ENZYME E1"/>
    <property type="match status" value="1"/>
</dbReference>
<dbReference type="GO" id="GO:0008641">
    <property type="term" value="F:ubiquitin-like modifier activating enzyme activity"/>
    <property type="evidence" value="ECO:0007669"/>
    <property type="project" value="InterPro"/>
</dbReference>
<keyword evidence="3" id="KW-0547">Nucleotide-binding</keyword>
<evidence type="ECO:0000313" key="14">
    <source>
        <dbReference type="EMBL" id="MRX65655.1"/>
    </source>
</evidence>
<comment type="similarity">
    <text evidence="1">Belongs to the HesA/MoeB/ThiF family.</text>
</comment>
<dbReference type="OrthoDB" id="9804286at2"/>
<dbReference type="PROSITE" id="PS50206">
    <property type="entry name" value="RHODANESE_3"/>
    <property type="match status" value="1"/>
</dbReference>
<evidence type="ECO:0000256" key="11">
    <source>
        <dbReference type="ARBA" id="ARBA00075328"/>
    </source>
</evidence>
<dbReference type="GO" id="GO:0004792">
    <property type="term" value="F:thiosulfate-cyanide sulfurtransferase activity"/>
    <property type="evidence" value="ECO:0007669"/>
    <property type="project" value="TreeGrafter"/>
</dbReference>
<dbReference type="EMBL" id="WKJH01000026">
    <property type="protein sequence ID" value="MRX65655.1"/>
    <property type="molecule type" value="Genomic_DNA"/>
</dbReference>
<evidence type="ECO:0000256" key="6">
    <source>
        <dbReference type="ARBA" id="ARBA00055169"/>
    </source>
</evidence>
<dbReference type="CDD" id="cd00757">
    <property type="entry name" value="ThiF_MoeB_HesA_family"/>
    <property type="match status" value="1"/>
</dbReference>
<dbReference type="SMART" id="SM00450">
    <property type="entry name" value="RHOD"/>
    <property type="match status" value="1"/>
</dbReference>
<dbReference type="InterPro" id="IPR000594">
    <property type="entry name" value="ThiF_NAD_FAD-bd"/>
</dbReference>
<dbReference type="GO" id="GO:0005829">
    <property type="term" value="C:cytosol"/>
    <property type="evidence" value="ECO:0007669"/>
    <property type="project" value="TreeGrafter"/>
</dbReference>
<dbReference type="Gene3D" id="3.40.50.720">
    <property type="entry name" value="NAD(P)-binding Rossmann-like Domain"/>
    <property type="match status" value="1"/>
</dbReference>
<evidence type="ECO:0000256" key="2">
    <source>
        <dbReference type="ARBA" id="ARBA00022679"/>
    </source>
</evidence>
<accession>A0A6I2MSV6</accession>
<comment type="function">
    <text evidence="6">Catalyzes the adenylation by ATP of the carboxyl group of the C-terminal glycine of sulfur carrier protein MoaD.</text>
</comment>
<comment type="caution">
    <text evidence="14">The sequence shown here is derived from an EMBL/GenBank/DDBJ whole genome shotgun (WGS) entry which is preliminary data.</text>
</comment>
<comment type="catalytic activity">
    <reaction evidence="5">
        <text>[molybdopterin-synthase sulfur-carrier protein]-C-terminal Gly-Gly + ATP + H(+) = [molybdopterin-synthase sulfur-carrier protein]-C-terminal Gly-Gly-AMP + diphosphate</text>
        <dbReference type="Rhea" id="RHEA:43616"/>
        <dbReference type="Rhea" id="RHEA-COMP:12159"/>
        <dbReference type="Rhea" id="RHEA-COMP:12202"/>
        <dbReference type="ChEBI" id="CHEBI:15378"/>
        <dbReference type="ChEBI" id="CHEBI:30616"/>
        <dbReference type="ChEBI" id="CHEBI:33019"/>
        <dbReference type="ChEBI" id="CHEBI:90618"/>
        <dbReference type="ChEBI" id="CHEBI:90778"/>
        <dbReference type="EC" id="2.7.7.80"/>
    </reaction>
</comment>
<dbReference type="Proteomes" id="UP000443153">
    <property type="component" value="Unassembled WGS sequence"/>
</dbReference>
<dbReference type="InterPro" id="IPR001763">
    <property type="entry name" value="Rhodanese-like_dom"/>
</dbReference>
<dbReference type="FunFam" id="3.40.50.720:FF:000033">
    <property type="entry name" value="Adenylyltransferase and sulfurtransferase MOCS3"/>
    <property type="match status" value="1"/>
</dbReference>
<dbReference type="AlphaFoldDB" id="A0A6I2MSV6"/>
<evidence type="ECO:0000256" key="10">
    <source>
        <dbReference type="ARBA" id="ARBA00075110"/>
    </source>
</evidence>
<dbReference type="InterPro" id="IPR035985">
    <property type="entry name" value="Ubiquitin-activating_enz"/>
</dbReference>
<dbReference type="RefSeq" id="WP_154368708.1">
    <property type="nucleotide sequence ID" value="NZ_WKJH01000026.1"/>
</dbReference>
<dbReference type="SUPFAM" id="SSF69572">
    <property type="entry name" value="Activating enzymes of the ubiquitin-like proteins"/>
    <property type="match status" value="1"/>
</dbReference>
<evidence type="ECO:0000256" key="8">
    <source>
        <dbReference type="ARBA" id="ARBA00066884"/>
    </source>
</evidence>
<protein>
    <recommendedName>
        <fullName evidence="9">Molybdopterin-synthase adenylyltransferase</fullName>
        <ecNumber evidence="8">2.7.7.80</ecNumber>
    </recommendedName>
    <alternativeName>
        <fullName evidence="12">MoaD protein adenylase</fullName>
    </alternativeName>
    <alternativeName>
        <fullName evidence="10">Molybdopterin-converting factor subunit 1 adenylase</fullName>
    </alternativeName>
    <alternativeName>
        <fullName evidence="11">Sulfur carrier protein MoaD adenylyltransferase</fullName>
    </alternativeName>
</protein>
<sequence>MNGERYSRQTQLKDFGPEAQTRLASAKLLVVGAGGLGVPVLMYLNAMGVGTLGIVEEDEVSLSNLHRQVLYSADEVGYAKLDVAIERLKAQNSDTHLIPYYEFLTLENALSIIEGYDLVIDATDNFPTRYLINDACVILKKPFVYGALHGFEGQVSVFNYKNGPTYRCLFPKMPTAKEVPNCNEHGVLGVIPGIVGNLQALEAVKVLTGIGEVLSGKLLLFNGLDQSFRKIKFDKIPSNLAIEALQETYGFECTPESDSIEATEFEKLLSDESIQIIDVRTVGEFEEFHLKNSVNLPLDKIEDWKHKLDYDRAVYVLCHSGSRSLEAQSILVSYKNGSKVINVNGGIEQLKKYAVKY</sequence>
<keyword evidence="4" id="KW-0067">ATP-binding</keyword>
<evidence type="ECO:0000256" key="7">
    <source>
        <dbReference type="ARBA" id="ARBA00063809"/>
    </source>
</evidence>
<dbReference type="GO" id="GO:0008146">
    <property type="term" value="F:sulfotransferase activity"/>
    <property type="evidence" value="ECO:0007669"/>
    <property type="project" value="TreeGrafter"/>
</dbReference>
<dbReference type="CDD" id="cd00158">
    <property type="entry name" value="RHOD"/>
    <property type="match status" value="1"/>
</dbReference>
<evidence type="ECO:0000256" key="3">
    <source>
        <dbReference type="ARBA" id="ARBA00022741"/>
    </source>
</evidence>
<dbReference type="InterPro" id="IPR045886">
    <property type="entry name" value="ThiF/MoeB/HesA"/>
</dbReference>
<evidence type="ECO:0000256" key="12">
    <source>
        <dbReference type="ARBA" id="ARBA00078531"/>
    </source>
</evidence>
<evidence type="ECO:0000256" key="4">
    <source>
        <dbReference type="ARBA" id="ARBA00022840"/>
    </source>
</evidence>
<dbReference type="PANTHER" id="PTHR10953:SF102">
    <property type="entry name" value="ADENYLYLTRANSFERASE AND SULFURTRANSFERASE MOCS3"/>
    <property type="match status" value="1"/>
</dbReference>
<gene>
    <name evidence="14" type="ORF">GJ691_15990</name>
</gene>
<dbReference type="Gene3D" id="3.40.250.10">
    <property type="entry name" value="Rhodanese-like domain"/>
    <property type="match status" value="1"/>
</dbReference>
<evidence type="ECO:0000256" key="5">
    <source>
        <dbReference type="ARBA" id="ARBA00052218"/>
    </source>
</evidence>
<name>A0A6I2MSV6_9FLAO</name>
<dbReference type="GO" id="GO:0005524">
    <property type="term" value="F:ATP binding"/>
    <property type="evidence" value="ECO:0007669"/>
    <property type="project" value="UniProtKB-KW"/>
</dbReference>
<keyword evidence="15" id="KW-1185">Reference proteome</keyword>
<dbReference type="Pfam" id="PF00581">
    <property type="entry name" value="Rhodanese"/>
    <property type="match status" value="1"/>
</dbReference>